<organism evidence="1 2">
    <name type="scientific">Hermetia illucens</name>
    <name type="common">Black soldier fly</name>
    <dbReference type="NCBI Taxonomy" id="343691"/>
    <lineage>
        <taxon>Eukaryota</taxon>
        <taxon>Metazoa</taxon>
        <taxon>Ecdysozoa</taxon>
        <taxon>Arthropoda</taxon>
        <taxon>Hexapoda</taxon>
        <taxon>Insecta</taxon>
        <taxon>Pterygota</taxon>
        <taxon>Neoptera</taxon>
        <taxon>Endopterygota</taxon>
        <taxon>Diptera</taxon>
        <taxon>Brachycera</taxon>
        <taxon>Stratiomyomorpha</taxon>
        <taxon>Stratiomyidae</taxon>
        <taxon>Hermetiinae</taxon>
        <taxon>Hermetia</taxon>
    </lineage>
</organism>
<proteinExistence type="predicted"/>
<accession>A0A7R8UBB3</accession>
<evidence type="ECO:0000313" key="2">
    <source>
        <dbReference type="Proteomes" id="UP000594454"/>
    </source>
</evidence>
<protein>
    <submittedName>
        <fullName evidence="1">Uncharacterized protein</fullName>
    </submittedName>
</protein>
<sequence length="127" mass="14898">MHPHSPSIRDKVFIFEIVIIIPKSPINNFSQFQTQIILIQDENQTNGIHTWKSSNSEMALTHLALTSPVLISIRNSFIVKTLHLDSHYFRSRWQRTTFRRLVKSPSLRLALKQLPVSQECNRMKRFT</sequence>
<gene>
    <name evidence="1" type="ORF">HERILL_LOCUS896</name>
</gene>
<name>A0A7R8UBB3_HERIL</name>
<dbReference type="EMBL" id="LR899009">
    <property type="protein sequence ID" value="CAD7077559.1"/>
    <property type="molecule type" value="Genomic_DNA"/>
</dbReference>
<dbReference type="AlphaFoldDB" id="A0A7R8UBB3"/>
<dbReference type="InParanoid" id="A0A7R8UBB3"/>
<dbReference type="Proteomes" id="UP000594454">
    <property type="component" value="Chromosome 1"/>
</dbReference>
<evidence type="ECO:0000313" key="1">
    <source>
        <dbReference type="EMBL" id="CAD7077559.1"/>
    </source>
</evidence>
<reference evidence="1 2" key="1">
    <citation type="submission" date="2020-11" db="EMBL/GenBank/DDBJ databases">
        <authorList>
            <person name="Wallbank WR R."/>
            <person name="Pardo Diaz C."/>
            <person name="Kozak K."/>
            <person name="Martin S."/>
            <person name="Jiggins C."/>
            <person name="Moest M."/>
            <person name="Warren A I."/>
            <person name="Generalovic N T."/>
            <person name="Byers J.R.P. K."/>
            <person name="Montejo-Kovacevich G."/>
            <person name="Yen C E."/>
        </authorList>
    </citation>
    <scope>NUCLEOTIDE SEQUENCE [LARGE SCALE GENOMIC DNA]</scope>
</reference>
<keyword evidence="2" id="KW-1185">Reference proteome</keyword>